<reference evidence="1" key="2">
    <citation type="journal article" date="2007" name="Science">
        <title>Genome sequence of Aedes aegypti, a major arbovirus vector.</title>
        <authorList>
            <person name="Nene V."/>
            <person name="Wortman J.R."/>
            <person name="Lawson D."/>
            <person name="Haas B."/>
            <person name="Kodira C."/>
            <person name="Tu Z.J."/>
            <person name="Loftus B."/>
            <person name="Xi Z."/>
            <person name="Megy K."/>
            <person name="Grabherr M."/>
            <person name="Ren Q."/>
            <person name="Zdobnov E.M."/>
            <person name="Lobo N.F."/>
            <person name="Campbell K.S."/>
            <person name="Brown S.E."/>
            <person name="Bonaldo M.F."/>
            <person name="Zhu J."/>
            <person name="Sinkins S.P."/>
            <person name="Hogenkamp D.G."/>
            <person name="Amedeo P."/>
            <person name="Arensburger P."/>
            <person name="Atkinson P.W."/>
            <person name="Bidwell S."/>
            <person name="Biedler J."/>
            <person name="Birney E."/>
            <person name="Bruggner R.V."/>
            <person name="Costas J."/>
            <person name="Coy M.R."/>
            <person name="Crabtree J."/>
            <person name="Crawford M."/>
            <person name="Debruyn B."/>
            <person name="Decaprio D."/>
            <person name="Eiglmeier K."/>
            <person name="Eisenstadt E."/>
            <person name="El-Dorry H."/>
            <person name="Gelbart W.M."/>
            <person name="Gomes S.L."/>
            <person name="Hammond M."/>
            <person name="Hannick L.I."/>
            <person name="Hogan J.R."/>
            <person name="Holmes M.H."/>
            <person name="Jaffe D."/>
            <person name="Johnston J.S."/>
            <person name="Kennedy R.C."/>
            <person name="Koo H."/>
            <person name="Kravitz S."/>
            <person name="Kriventseva E.V."/>
            <person name="Kulp D."/>
            <person name="Labutti K."/>
            <person name="Lee E."/>
            <person name="Li S."/>
            <person name="Lovin D.D."/>
            <person name="Mao C."/>
            <person name="Mauceli E."/>
            <person name="Menck C.F."/>
            <person name="Miller J.R."/>
            <person name="Montgomery P."/>
            <person name="Mori A."/>
            <person name="Nascimento A.L."/>
            <person name="Naveira H.F."/>
            <person name="Nusbaum C."/>
            <person name="O'leary S."/>
            <person name="Orvis J."/>
            <person name="Pertea M."/>
            <person name="Quesneville H."/>
            <person name="Reidenbach K.R."/>
            <person name="Rogers Y.H."/>
            <person name="Roth C.W."/>
            <person name="Schneider J.R."/>
            <person name="Schatz M."/>
            <person name="Shumway M."/>
            <person name="Stanke M."/>
            <person name="Stinson E.O."/>
            <person name="Tubio J.M."/>
            <person name="Vanzee J.P."/>
            <person name="Verjovski-Almeida S."/>
            <person name="Werner D."/>
            <person name="White O."/>
            <person name="Wyder S."/>
            <person name="Zeng Q."/>
            <person name="Zhao Q."/>
            <person name="Zhao Y."/>
            <person name="Hill C.A."/>
            <person name="Raikhel A.S."/>
            <person name="Soares M.B."/>
            <person name="Knudson D.L."/>
            <person name="Lee N.H."/>
            <person name="Galagan J."/>
            <person name="Salzberg S.L."/>
            <person name="Paulsen I.T."/>
            <person name="Dimopoulos G."/>
            <person name="Collins F.H."/>
            <person name="Birren B."/>
            <person name="Fraser-Liggett C.M."/>
            <person name="Severson D.W."/>
        </authorList>
    </citation>
    <scope>NUCLEOTIDE SEQUENCE [LARGE SCALE GENOMIC DNA]</scope>
    <source>
        <strain evidence="1">Liverpool</strain>
    </source>
</reference>
<proteinExistence type="predicted"/>
<dbReference type="HOGENOM" id="CLU_2110908_0_0_1"/>
<dbReference type="OMA" id="HAICICM"/>
<accession>Q16T30</accession>
<gene>
    <name evidence="1" type="ORF">AaeL_AAEL010406</name>
</gene>
<evidence type="ECO:0000313" key="1">
    <source>
        <dbReference type="EMBL" id="EAT37600.1"/>
    </source>
</evidence>
<organism evidence="1 2">
    <name type="scientific">Aedes aegypti</name>
    <name type="common">Yellowfever mosquito</name>
    <name type="synonym">Culex aegypti</name>
    <dbReference type="NCBI Taxonomy" id="7159"/>
    <lineage>
        <taxon>Eukaryota</taxon>
        <taxon>Metazoa</taxon>
        <taxon>Ecdysozoa</taxon>
        <taxon>Arthropoda</taxon>
        <taxon>Hexapoda</taxon>
        <taxon>Insecta</taxon>
        <taxon>Pterygota</taxon>
        <taxon>Neoptera</taxon>
        <taxon>Endopterygota</taxon>
        <taxon>Diptera</taxon>
        <taxon>Nematocera</taxon>
        <taxon>Culicoidea</taxon>
        <taxon>Culicidae</taxon>
        <taxon>Culicinae</taxon>
        <taxon>Aedini</taxon>
        <taxon>Aedes</taxon>
        <taxon>Stegomyia</taxon>
    </lineage>
</organism>
<dbReference type="PhylomeDB" id="Q16T30"/>
<protein>
    <submittedName>
        <fullName evidence="1">AAEL010406-PA</fullName>
    </submittedName>
</protein>
<name>Q16T30_AEDAE</name>
<dbReference type="EMBL" id="CH477661">
    <property type="protein sequence ID" value="EAT37600.1"/>
    <property type="molecule type" value="Genomic_DNA"/>
</dbReference>
<reference evidence="1" key="1">
    <citation type="submission" date="2005-10" db="EMBL/GenBank/DDBJ databases">
        <authorList>
            <person name="Loftus B.J."/>
            <person name="Nene V.M."/>
            <person name="Hannick L.I."/>
            <person name="Bidwell S."/>
            <person name="Haas B."/>
            <person name="Amedeo P."/>
            <person name="Orvis J."/>
            <person name="Wortman J.R."/>
            <person name="White O.R."/>
            <person name="Salzberg S."/>
            <person name="Shumway M."/>
            <person name="Koo H."/>
            <person name="Zhao Y."/>
            <person name="Holmes M."/>
            <person name="Miller J."/>
            <person name="Schatz M."/>
            <person name="Pop M."/>
            <person name="Pai G."/>
            <person name="Utterback T."/>
            <person name="Rogers Y.-H."/>
            <person name="Kravitz S."/>
            <person name="Fraser C.M."/>
        </authorList>
    </citation>
    <scope>NUCLEOTIDE SEQUENCE</scope>
    <source>
        <strain evidence="1">Liverpool</strain>
    </source>
</reference>
<dbReference type="AlphaFoldDB" id="Q16T30"/>
<reference evidence="1" key="3">
    <citation type="submission" date="2012-09" db="EMBL/GenBank/DDBJ databases">
        <authorList>
            <consortium name="VectorBase"/>
        </authorList>
    </citation>
    <scope>NUCLEOTIDE SEQUENCE</scope>
    <source>
        <strain evidence="1">Liverpool</strain>
    </source>
</reference>
<dbReference type="PaxDb" id="7159-AAEL010406-PA"/>
<sequence>MDVLSTAGDVERRIAQRMDFLRAKFGNIRLQPQIVAIGPSRKESAVMVLFGGAEYKADNVLHAICICMHVTYVLSLEYTPDCKPLWLFIQTYLFKIKASIVELPKSTRDLLQSIE</sequence>
<dbReference type="Proteomes" id="UP000682892">
    <property type="component" value="Unassembled WGS sequence"/>
</dbReference>
<evidence type="ECO:0000313" key="2">
    <source>
        <dbReference type="Proteomes" id="UP000682892"/>
    </source>
</evidence>